<comment type="similarity">
    <text evidence="1">Belongs to the UPF0696 family.</text>
</comment>
<dbReference type="KEGG" id="manq:L1994_10460"/>
<evidence type="ECO:0000256" key="1">
    <source>
        <dbReference type="ARBA" id="ARBA00010568"/>
    </source>
</evidence>
<dbReference type="InterPro" id="IPR015034">
    <property type="entry name" value="Bles03"/>
</dbReference>
<dbReference type="SUPFAM" id="SSF55418">
    <property type="entry name" value="eIF4e-like"/>
    <property type="match status" value="1"/>
</dbReference>
<dbReference type="Proteomes" id="UP001218895">
    <property type="component" value="Chromosome"/>
</dbReference>
<protein>
    <submittedName>
        <fullName evidence="2">DUF1917 domain-containing protein</fullName>
    </submittedName>
</protein>
<dbReference type="Pfam" id="PF08939">
    <property type="entry name" value="Bles03"/>
    <property type="match status" value="1"/>
</dbReference>
<accession>A0AAF0FN66</accession>
<dbReference type="InterPro" id="IPR023398">
    <property type="entry name" value="TIF_eIF4e-like"/>
</dbReference>
<dbReference type="AlphaFoldDB" id="A0AAF0FN66"/>
<name>A0AAF0FN66_9EURY</name>
<dbReference type="Gene3D" id="3.30.760.10">
    <property type="entry name" value="RNA Cap, Translation Initiation Factor Eif4e"/>
    <property type="match status" value="1"/>
</dbReference>
<keyword evidence="3" id="KW-1185">Reference proteome</keyword>
<dbReference type="EMBL" id="CP091092">
    <property type="protein sequence ID" value="WFN36547.1"/>
    <property type="molecule type" value="Genomic_DNA"/>
</dbReference>
<evidence type="ECO:0000313" key="3">
    <source>
        <dbReference type="Proteomes" id="UP001218895"/>
    </source>
</evidence>
<dbReference type="PANTHER" id="PTHR31977">
    <property type="entry name" value="UPF0696 PROTEIN C11ORF68"/>
    <property type="match status" value="1"/>
</dbReference>
<evidence type="ECO:0000313" key="2">
    <source>
        <dbReference type="EMBL" id="WFN36547.1"/>
    </source>
</evidence>
<reference evidence="2" key="1">
    <citation type="submission" date="2022-01" db="EMBL/GenBank/DDBJ databases">
        <title>Complete genome of Methanomicrobium antiquum DSM 21220.</title>
        <authorList>
            <person name="Chen S.-C."/>
            <person name="You Y.-T."/>
            <person name="Zhou Y.-Z."/>
            <person name="Lai M.-C."/>
        </authorList>
    </citation>
    <scope>NUCLEOTIDE SEQUENCE</scope>
    <source>
        <strain evidence="2">DSM 21220</strain>
    </source>
</reference>
<organism evidence="2 3">
    <name type="scientific">Methanomicrobium antiquum</name>
    <dbReference type="NCBI Taxonomy" id="487686"/>
    <lineage>
        <taxon>Archaea</taxon>
        <taxon>Methanobacteriati</taxon>
        <taxon>Methanobacteriota</taxon>
        <taxon>Stenosarchaea group</taxon>
        <taxon>Methanomicrobia</taxon>
        <taxon>Methanomicrobiales</taxon>
        <taxon>Methanomicrobiaceae</taxon>
        <taxon>Methanomicrobium</taxon>
    </lineage>
</organism>
<dbReference type="RefSeq" id="WP_278099382.1">
    <property type="nucleotide sequence ID" value="NZ_CP091092.1"/>
</dbReference>
<proteinExistence type="inferred from homology"/>
<sequence length="217" mass="25430">MEEDSAPEKISDVAYGIFEIILNKELKQRGRYLFERVNSNDNFLEEFKEIFQNFSTEYQMLSNALIEEFKCAEEIYNKICEGEGVIPSKTTLMYWIVQDAPDFTMSPGDEDKGGKWLIFLEKAEVDTMWEKIRDATVQNRLGPSSKVSTAKENPESRDERTVIYVYTRDWEDKDNVMKIRETLKELGVEHRIGYKRNIETFQGEYSQGGRKVTYYSV</sequence>
<dbReference type="GeneID" id="79950824"/>
<gene>
    <name evidence="2" type="ORF">L1994_10460</name>
</gene>
<dbReference type="PANTHER" id="PTHR31977:SF1">
    <property type="entry name" value="UPF0696 PROTEIN C11ORF68"/>
    <property type="match status" value="1"/>
</dbReference>